<dbReference type="OrthoDB" id="7691805at2759"/>
<reference evidence="17" key="1">
    <citation type="submission" date="2021-03" db="EMBL/GenBank/DDBJ databases">
        <title>Draft genome sequence of rust myrtle Austropuccinia psidii MF-1, a brazilian biotype.</title>
        <authorList>
            <person name="Quecine M.C."/>
            <person name="Pachon D.M.R."/>
            <person name="Bonatelli M.L."/>
            <person name="Correr F.H."/>
            <person name="Franceschini L.M."/>
            <person name="Leite T.F."/>
            <person name="Margarido G.R.A."/>
            <person name="Almeida C.A."/>
            <person name="Ferrarezi J.A."/>
            <person name="Labate C.A."/>
        </authorList>
    </citation>
    <scope>NUCLEOTIDE SEQUENCE</scope>
    <source>
        <strain evidence="17">MF-1</strain>
    </source>
</reference>
<dbReference type="GO" id="GO:0016787">
    <property type="term" value="F:hydrolase activity"/>
    <property type="evidence" value="ECO:0007669"/>
    <property type="project" value="UniProtKB-KW"/>
</dbReference>
<evidence type="ECO:0000256" key="2">
    <source>
        <dbReference type="ARBA" id="ARBA00022695"/>
    </source>
</evidence>
<proteinExistence type="predicted"/>
<dbReference type="InterPro" id="IPR012337">
    <property type="entry name" value="RNaseH-like_sf"/>
</dbReference>
<dbReference type="InterPro" id="IPR001584">
    <property type="entry name" value="Integrase_cat-core"/>
</dbReference>
<evidence type="ECO:0000256" key="8">
    <source>
        <dbReference type="ARBA" id="ARBA00022884"/>
    </source>
</evidence>
<comment type="catalytic activity">
    <reaction evidence="15">
        <text>DNA(n) + a 2'-deoxyribonucleoside 5'-triphosphate = DNA(n+1) + diphosphate</text>
        <dbReference type="Rhea" id="RHEA:22508"/>
        <dbReference type="Rhea" id="RHEA-COMP:17339"/>
        <dbReference type="Rhea" id="RHEA-COMP:17340"/>
        <dbReference type="ChEBI" id="CHEBI:33019"/>
        <dbReference type="ChEBI" id="CHEBI:61560"/>
        <dbReference type="ChEBI" id="CHEBI:173112"/>
        <dbReference type="EC" id="2.7.7.7"/>
    </reaction>
</comment>
<dbReference type="InterPro" id="IPR039537">
    <property type="entry name" value="Retrotran_Ty1/copia-like"/>
</dbReference>
<name>A0A9Q3INX6_9BASI</name>
<evidence type="ECO:0000256" key="1">
    <source>
        <dbReference type="ARBA" id="ARBA00022578"/>
    </source>
</evidence>
<keyword evidence="13" id="KW-0511">Multifunctional enzyme</keyword>
<evidence type="ECO:0000256" key="12">
    <source>
        <dbReference type="ARBA" id="ARBA00023172"/>
    </source>
</evidence>
<dbReference type="Gene3D" id="3.30.420.10">
    <property type="entry name" value="Ribonuclease H-like superfamily/Ribonuclease H"/>
    <property type="match status" value="1"/>
</dbReference>
<organism evidence="17 18">
    <name type="scientific">Austropuccinia psidii MF-1</name>
    <dbReference type="NCBI Taxonomy" id="1389203"/>
    <lineage>
        <taxon>Eukaryota</taxon>
        <taxon>Fungi</taxon>
        <taxon>Dikarya</taxon>
        <taxon>Basidiomycota</taxon>
        <taxon>Pucciniomycotina</taxon>
        <taxon>Pucciniomycetes</taxon>
        <taxon>Pucciniales</taxon>
        <taxon>Sphaerophragmiaceae</taxon>
        <taxon>Austropuccinia</taxon>
    </lineage>
</organism>
<dbReference type="GO" id="GO:0003964">
    <property type="term" value="F:RNA-directed DNA polymerase activity"/>
    <property type="evidence" value="ECO:0007669"/>
    <property type="project" value="UniProtKB-KW"/>
</dbReference>
<dbReference type="PANTHER" id="PTHR42648:SF11">
    <property type="entry name" value="TRANSPOSON TY4-P GAG-POL POLYPROTEIN"/>
    <property type="match status" value="1"/>
</dbReference>
<evidence type="ECO:0000256" key="15">
    <source>
        <dbReference type="ARBA" id="ARBA00049244"/>
    </source>
</evidence>
<evidence type="ECO:0000313" key="17">
    <source>
        <dbReference type="EMBL" id="MBW0547322.1"/>
    </source>
</evidence>
<dbReference type="GO" id="GO:0015074">
    <property type="term" value="P:DNA integration"/>
    <property type="evidence" value="ECO:0007669"/>
    <property type="project" value="UniProtKB-KW"/>
</dbReference>
<dbReference type="Pfam" id="PF07727">
    <property type="entry name" value="RVT_2"/>
    <property type="match status" value="1"/>
</dbReference>
<keyword evidence="4" id="KW-0479">Metal-binding</keyword>
<comment type="caution">
    <text evidence="17">The sequence shown here is derived from an EMBL/GenBank/DDBJ whole genome shotgun (WGS) entry which is preliminary data.</text>
</comment>
<keyword evidence="8" id="KW-0694">RNA-binding</keyword>
<dbReference type="GO" id="GO:0006310">
    <property type="term" value="P:DNA recombination"/>
    <property type="evidence" value="ECO:0007669"/>
    <property type="project" value="UniProtKB-KW"/>
</dbReference>
<evidence type="ECO:0000256" key="3">
    <source>
        <dbReference type="ARBA" id="ARBA00022722"/>
    </source>
</evidence>
<evidence type="ECO:0000256" key="9">
    <source>
        <dbReference type="ARBA" id="ARBA00022908"/>
    </source>
</evidence>
<dbReference type="GO" id="GO:0004519">
    <property type="term" value="F:endonuclease activity"/>
    <property type="evidence" value="ECO:0007669"/>
    <property type="project" value="UniProtKB-KW"/>
</dbReference>
<keyword evidence="1" id="KW-0815">Transposition</keyword>
<protein>
    <recommendedName>
        <fullName evidence="16">Integrase catalytic domain-containing protein</fullName>
    </recommendedName>
</protein>
<evidence type="ECO:0000256" key="4">
    <source>
        <dbReference type="ARBA" id="ARBA00022723"/>
    </source>
</evidence>
<keyword evidence="11" id="KW-0808">Transferase</keyword>
<dbReference type="Proteomes" id="UP000765509">
    <property type="component" value="Unassembled WGS sequence"/>
</dbReference>
<dbReference type="InterPro" id="IPR036397">
    <property type="entry name" value="RNaseH_sf"/>
</dbReference>
<keyword evidence="7" id="KW-0460">Magnesium</keyword>
<evidence type="ECO:0000256" key="5">
    <source>
        <dbReference type="ARBA" id="ARBA00022759"/>
    </source>
</evidence>
<dbReference type="PANTHER" id="PTHR42648">
    <property type="entry name" value="TRANSPOSASE, PUTATIVE-RELATED"/>
    <property type="match status" value="1"/>
</dbReference>
<evidence type="ECO:0000256" key="7">
    <source>
        <dbReference type="ARBA" id="ARBA00022842"/>
    </source>
</evidence>
<dbReference type="PROSITE" id="PS50994">
    <property type="entry name" value="INTEGRASE"/>
    <property type="match status" value="1"/>
</dbReference>
<keyword evidence="5" id="KW-0255">Endonuclease</keyword>
<keyword evidence="12" id="KW-0233">DNA recombination</keyword>
<evidence type="ECO:0000256" key="13">
    <source>
        <dbReference type="ARBA" id="ARBA00023268"/>
    </source>
</evidence>
<keyword evidence="6" id="KW-0378">Hydrolase</keyword>
<evidence type="ECO:0000256" key="14">
    <source>
        <dbReference type="ARBA" id="ARBA00048173"/>
    </source>
</evidence>
<dbReference type="GO" id="GO:0003723">
    <property type="term" value="F:RNA binding"/>
    <property type="evidence" value="ECO:0007669"/>
    <property type="project" value="UniProtKB-KW"/>
</dbReference>
<dbReference type="SUPFAM" id="SSF53098">
    <property type="entry name" value="Ribonuclease H-like"/>
    <property type="match status" value="1"/>
</dbReference>
<dbReference type="EMBL" id="AVOT02052398">
    <property type="protein sequence ID" value="MBW0547322.1"/>
    <property type="molecule type" value="Genomic_DNA"/>
</dbReference>
<accession>A0A9Q3INX6</accession>
<dbReference type="GO" id="GO:0032196">
    <property type="term" value="P:transposition"/>
    <property type="evidence" value="ECO:0007669"/>
    <property type="project" value="UniProtKB-KW"/>
</dbReference>
<evidence type="ECO:0000313" key="18">
    <source>
        <dbReference type="Proteomes" id="UP000765509"/>
    </source>
</evidence>
<evidence type="ECO:0000256" key="6">
    <source>
        <dbReference type="ARBA" id="ARBA00022801"/>
    </source>
</evidence>
<comment type="catalytic activity">
    <reaction evidence="14">
        <text>DNA(n) + a 2'-deoxyribonucleoside 5'-triphosphate = DNA(n+1) + diphosphate</text>
        <dbReference type="Rhea" id="RHEA:22508"/>
        <dbReference type="Rhea" id="RHEA-COMP:17339"/>
        <dbReference type="Rhea" id="RHEA-COMP:17340"/>
        <dbReference type="ChEBI" id="CHEBI:33019"/>
        <dbReference type="ChEBI" id="CHEBI:61560"/>
        <dbReference type="ChEBI" id="CHEBI:173112"/>
        <dbReference type="EC" id="2.7.7.49"/>
    </reaction>
</comment>
<keyword evidence="3" id="KW-0540">Nuclease</keyword>
<dbReference type="GO" id="GO:0005634">
    <property type="term" value="C:nucleus"/>
    <property type="evidence" value="ECO:0007669"/>
    <property type="project" value="UniProtKB-ARBA"/>
</dbReference>
<keyword evidence="10" id="KW-0695">RNA-directed DNA polymerase</keyword>
<evidence type="ECO:0000256" key="11">
    <source>
        <dbReference type="ARBA" id="ARBA00022932"/>
    </source>
</evidence>
<dbReference type="GO" id="GO:0003887">
    <property type="term" value="F:DNA-directed DNA polymerase activity"/>
    <property type="evidence" value="ECO:0007669"/>
    <property type="project" value="UniProtKB-KW"/>
</dbReference>
<keyword evidence="11" id="KW-0239">DNA-directed DNA polymerase</keyword>
<gene>
    <name evidence="17" type="ORF">O181_087037</name>
</gene>
<keyword evidence="9" id="KW-0229">DNA integration</keyword>
<keyword evidence="18" id="KW-1185">Reference proteome</keyword>
<dbReference type="GO" id="GO:0046872">
    <property type="term" value="F:metal ion binding"/>
    <property type="evidence" value="ECO:0007669"/>
    <property type="project" value="UniProtKB-KW"/>
</dbReference>
<evidence type="ECO:0000256" key="10">
    <source>
        <dbReference type="ARBA" id="ARBA00022918"/>
    </source>
</evidence>
<sequence length="538" mass="60569">MAKGKQVYNISAEGVTDGCLIDSAADIYVSGDNPNFTLETVLTKPPILHLALSGTYTHLRGIGSMKIPTPSGIMAIENVYYCKDIWSTIICLEHLIKGGYCPIFNSTSLSLVSPTNILFTTSYVNRCWYLDKLPMQVNAISEIPLPGARAWHECLGHASNSVIKLFLKHFVPNSNANNWQDVFCKSCTFSKSVKQGNSPTINLKVSEPLDLLVSDVIGPFDRDPEGNRLILTLRNNASTYTFTSALKSRADVSEKIMFWVKFLFNLLHKYPERFRSNNAGEYSGRLARELGTFGIKWIPTEPYFPDQNGEAERLNRTIGDMARTMLHFSKLPATLWRFEYSCATHVHNRLPKKRVALLTPMETLFNIQPNPDQLFPFGARAIVHVPPERHTKLDARETECILLAYQKSGKALKSNLSVHWRTAAEAELQQFEERGVWEAVSPTANMEVLRAKWVFAVKQTASGQIERFKARYFARGFSQKPRIDCSDVYAPTASLNSLRLLLELKVKFNLHMAGFNVNAAYLYSPIEGDVFVQAPVEL</sequence>
<keyword evidence="2" id="KW-0548">Nucleotidyltransferase</keyword>
<evidence type="ECO:0000259" key="16">
    <source>
        <dbReference type="PROSITE" id="PS50994"/>
    </source>
</evidence>
<dbReference type="InterPro" id="IPR013103">
    <property type="entry name" value="RVT_2"/>
</dbReference>
<dbReference type="AlphaFoldDB" id="A0A9Q3INX6"/>
<feature type="domain" description="Integrase catalytic" evidence="16">
    <location>
        <begin position="204"/>
        <end position="368"/>
    </location>
</feature>